<proteinExistence type="inferred from homology"/>
<dbReference type="GO" id="GO:0030170">
    <property type="term" value="F:pyridoxal phosphate binding"/>
    <property type="evidence" value="ECO:0007669"/>
    <property type="project" value="TreeGrafter"/>
</dbReference>
<evidence type="ECO:0000256" key="3">
    <source>
        <dbReference type="PIRSR" id="PIRSR000390-2"/>
    </source>
</evidence>
<name>A0A2J0KWY0_9BACT</name>
<keyword evidence="3 4" id="KW-0663">Pyridoxal phosphate</keyword>
<accession>A0A2J0KWY0</accession>
<evidence type="ECO:0000256" key="2">
    <source>
        <dbReference type="PIRSR" id="PIRSR000390-1"/>
    </source>
</evidence>
<evidence type="ECO:0000313" key="6">
    <source>
        <dbReference type="Proteomes" id="UP000230052"/>
    </source>
</evidence>
<dbReference type="InterPro" id="IPR015421">
    <property type="entry name" value="PyrdxlP-dep_Trfase_major"/>
</dbReference>
<reference evidence="5 6" key="1">
    <citation type="submission" date="2017-09" db="EMBL/GenBank/DDBJ databases">
        <title>Depth-based differentiation of microbial function through sediment-hosted aquifers and enrichment of novel symbionts in the deep terrestrial subsurface.</title>
        <authorList>
            <person name="Probst A.J."/>
            <person name="Ladd B."/>
            <person name="Jarett J.K."/>
            <person name="Geller-Mcgrath D.E."/>
            <person name="Sieber C.M."/>
            <person name="Emerson J.B."/>
            <person name="Anantharaman K."/>
            <person name="Thomas B.C."/>
            <person name="Malmstrom R."/>
            <person name="Stieglmeier M."/>
            <person name="Klingl A."/>
            <person name="Woyke T."/>
            <person name="Ryan C.M."/>
            <person name="Banfield J.F."/>
        </authorList>
    </citation>
    <scope>NUCLEOTIDE SEQUENCE [LARGE SCALE GENOMIC DNA]</scope>
    <source>
        <strain evidence="5">CG07_land_8_20_14_0_80_42_15</strain>
    </source>
</reference>
<evidence type="ECO:0000313" key="5">
    <source>
        <dbReference type="EMBL" id="PIU41824.1"/>
    </source>
</evidence>
<organism evidence="5 6">
    <name type="scientific">Candidatus Aquitaenariimonas noxiae</name>
    <dbReference type="NCBI Taxonomy" id="1974741"/>
    <lineage>
        <taxon>Bacteria</taxon>
        <taxon>Pseudomonadati</taxon>
        <taxon>Candidatus Omnitrophota</taxon>
        <taxon>Candidatus Aquitaenariimonas</taxon>
    </lineage>
</organism>
<comment type="similarity">
    <text evidence="1 4">Belongs to the DegT/DnrJ/EryC1 family.</text>
</comment>
<dbReference type="AlphaFoldDB" id="A0A2J0KWY0"/>
<feature type="active site" description="Proton acceptor" evidence="2">
    <location>
        <position position="184"/>
    </location>
</feature>
<gene>
    <name evidence="5" type="primary">pseC</name>
    <name evidence="5" type="ORF">COS99_03365</name>
</gene>
<evidence type="ECO:0000256" key="4">
    <source>
        <dbReference type="RuleBase" id="RU004508"/>
    </source>
</evidence>
<evidence type="ECO:0000256" key="1">
    <source>
        <dbReference type="ARBA" id="ARBA00037999"/>
    </source>
</evidence>
<feature type="modified residue" description="N6-(pyridoxal phosphate)lysine" evidence="3">
    <location>
        <position position="184"/>
    </location>
</feature>
<dbReference type="Proteomes" id="UP000230052">
    <property type="component" value="Unassembled WGS sequence"/>
</dbReference>
<dbReference type="GO" id="GO:0008483">
    <property type="term" value="F:transaminase activity"/>
    <property type="evidence" value="ECO:0007669"/>
    <property type="project" value="TreeGrafter"/>
</dbReference>
<comment type="caution">
    <text evidence="5">The sequence shown here is derived from an EMBL/GenBank/DDBJ whole genome shotgun (WGS) entry which is preliminary data.</text>
</comment>
<dbReference type="InterPro" id="IPR015424">
    <property type="entry name" value="PyrdxlP-dep_Trfase"/>
</dbReference>
<dbReference type="PIRSF" id="PIRSF000390">
    <property type="entry name" value="PLP_StrS"/>
    <property type="match status" value="1"/>
</dbReference>
<dbReference type="GO" id="GO:0000271">
    <property type="term" value="P:polysaccharide biosynthetic process"/>
    <property type="evidence" value="ECO:0007669"/>
    <property type="project" value="TreeGrafter"/>
</dbReference>
<dbReference type="EMBL" id="PEWV01000032">
    <property type="protein sequence ID" value="PIU41824.1"/>
    <property type="molecule type" value="Genomic_DNA"/>
</dbReference>
<dbReference type="Gene3D" id="3.40.640.10">
    <property type="entry name" value="Type I PLP-dependent aspartate aminotransferase-like (Major domain)"/>
    <property type="match status" value="1"/>
</dbReference>
<dbReference type="InterPro" id="IPR015422">
    <property type="entry name" value="PyrdxlP-dep_Trfase_small"/>
</dbReference>
<dbReference type="CDD" id="cd00616">
    <property type="entry name" value="AHBA_syn"/>
    <property type="match status" value="1"/>
</dbReference>
<dbReference type="Pfam" id="PF01041">
    <property type="entry name" value="DegT_DnrJ_EryC1"/>
    <property type="match status" value="1"/>
</dbReference>
<dbReference type="PANTHER" id="PTHR30244:SF34">
    <property type="entry name" value="DTDP-4-AMINO-4,6-DIDEOXYGALACTOSE TRANSAMINASE"/>
    <property type="match status" value="1"/>
</dbReference>
<dbReference type="Gene3D" id="3.90.1150.10">
    <property type="entry name" value="Aspartate Aminotransferase, domain 1"/>
    <property type="match status" value="1"/>
</dbReference>
<dbReference type="SUPFAM" id="SSF53383">
    <property type="entry name" value="PLP-dependent transferases"/>
    <property type="match status" value="1"/>
</dbReference>
<dbReference type="InterPro" id="IPR000653">
    <property type="entry name" value="DegT/StrS_aminotransferase"/>
</dbReference>
<dbReference type="NCBIfam" id="TIGR03588">
    <property type="entry name" value="PseC"/>
    <property type="match status" value="1"/>
</dbReference>
<dbReference type="InterPro" id="IPR020026">
    <property type="entry name" value="PseC"/>
</dbReference>
<protein>
    <submittedName>
        <fullName evidence="5">UDP-4-amino-4, 6-dideoxy-N-acetyl-beta-L-altrosamine transaminase</fullName>
    </submittedName>
</protein>
<sequence length="385" mass="44012">MKRIPYGWHTIDKEDIKAVVEVLQSKRLTQGPTIKEFEEALCKYTGAQYAVAASSGTAALHLACIATEIKKTDEIITSPITFVASANCAVYCGGTPVFADIQPDTVTIDPQEIKKKITKRTKAIIPVHFSGHPCDLREIKDIAKRYNLIIIEDACHALGAEYRGTKIGSCTYSDMTVFSFHPIKSITTGEGGAVLTNRKDLYEKLLLLRNHGITKENSEFRIQNSKLIDPWYYEMQELGFNYRITDFQCALGIAQLKKIDSFLQKRRRIAAIYNRELLHIEGINLPIEKPYVKSSWHLYCIRLSNTTQRRFVFNRLQQSGIGVQVHYIPVHLQPYYRKNFGYKKNDYPKAEDYYKTTITIPLFPRLDITAVHRIISKIKKVVKNA</sequence>
<dbReference type="PANTHER" id="PTHR30244">
    <property type="entry name" value="TRANSAMINASE"/>
    <property type="match status" value="1"/>
</dbReference>